<dbReference type="GO" id="GO:0000150">
    <property type="term" value="F:DNA strand exchange activity"/>
    <property type="evidence" value="ECO:0007669"/>
    <property type="project" value="InterPro"/>
</dbReference>
<gene>
    <name evidence="6" type="primary">pinR_1</name>
    <name evidence="6" type="ORF">SDC9_50551</name>
</gene>
<evidence type="ECO:0000259" key="5">
    <source>
        <dbReference type="PROSITE" id="PS51736"/>
    </source>
</evidence>
<evidence type="ECO:0000256" key="4">
    <source>
        <dbReference type="ARBA" id="ARBA00023172"/>
    </source>
</evidence>
<dbReference type="PANTHER" id="PTHR30461">
    <property type="entry name" value="DNA-INVERTASE FROM LAMBDOID PROPHAGE"/>
    <property type="match status" value="1"/>
</dbReference>
<dbReference type="Pfam" id="PF00239">
    <property type="entry name" value="Resolvase"/>
    <property type="match status" value="1"/>
</dbReference>
<organism evidence="6">
    <name type="scientific">bioreactor metagenome</name>
    <dbReference type="NCBI Taxonomy" id="1076179"/>
    <lineage>
        <taxon>unclassified sequences</taxon>
        <taxon>metagenomes</taxon>
        <taxon>ecological metagenomes</taxon>
    </lineage>
</organism>
<feature type="domain" description="Resolvase/invertase-type recombinase catalytic" evidence="5">
    <location>
        <begin position="3"/>
        <end position="137"/>
    </location>
</feature>
<proteinExistence type="inferred from homology"/>
<comment type="caution">
    <text evidence="6">The sequence shown here is derived from an EMBL/GenBank/DDBJ whole genome shotgun (WGS) entry which is preliminary data.</text>
</comment>
<protein>
    <submittedName>
        <fullName evidence="6">Serine recombinase PinR</fullName>
        <ecNumber evidence="6">3.1.22.-</ecNumber>
    </submittedName>
</protein>
<dbReference type="EC" id="3.1.22.-" evidence="6"/>
<evidence type="ECO:0000256" key="2">
    <source>
        <dbReference type="ARBA" id="ARBA00022908"/>
    </source>
</evidence>
<dbReference type="AlphaFoldDB" id="A0A644WK63"/>
<dbReference type="SUPFAM" id="SSF46689">
    <property type="entry name" value="Homeodomain-like"/>
    <property type="match status" value="1"/>
</dbReference>
<keyword evidence="4" id="KW-0233">DNA recombination</keyword>
<dbReference type="PROSITE" id="PS51736">
    <property type="entry name" value="RECOMBINASES_3"/>
    <property type="match status" value="1"/>
</dbReference>
<dbReference type="Gene3D" id="1.10.10.60">
    <property type="entry name" value="Homeodomain-like"/>
    <property type="match status" value="1"/>
</dbReference>
<evidence type="ECO:0000313" key="6">
    <source>
        <dbReference type="EMBL" id="MPM04275.1"/>
    </source>
</evidence>
<dbReference type="InterPro" id="IPR006118">
    <property type="entry name" value="Recombinase_CS"/>
</dbReference>
<dbReference type="GO" id="GO:0003677">
    <property type="term" value="F:DNA binding"/>
    <property type="evidence" value="ECO:0007669"/>
    <property type="project" value="UniProtKB-KW"/>
</dbReference>
<dbReference type="SMART" id="SM00857">
    <property type="entry name" value="Resolvase"/>
    <property type="match status" value="1"/>
</dbReference>
<dbReference type="CDD" id="cd03768">
    <property type="entry name" value="SR_ResInv"/>
    <property type="match status" value="1"/>
</dbReference>
<evidence type="ECO:0000256" key="1">
    <source>
        <dbReference type="ARBA" id="ARBA00009913"/>
    </source>
</evidence>
<reference evidence="6" key="1">
    <citation type="submission" date="2019-08" db="EMBL/GenBank/DDBJ databases">
        <authorList>
            <person name="Kucharzyk K."/>
            <person name="Murdoch R.W."/>
            <person name="Higgins S."/>
            <person name="Loffler F."/>
        </authorList>
    </citation>
    <scope>NUCLEOTIDE SEQUENCE</scope>
</reference>
<keyword evidence="3" id="KW-0238">DNA-binding</keyword>
<dbReference type="Pfam" id="PF02796">
    <property type="entry name" value="HTH_7"/>
    <property type="match status" value="1"/>
</dbReference>
<keyword evidence="2" id="KW-0229">DNA integration</keyword>
<name>A0A644WK63_9ZZZZ</name>
<dbReference type="PROSITE" id="PS00397">
    <property type="entry name" value="RECOMBINASES_1"/>
    <property type="match status" value="1"/>
</dbReference>
<evidence type="ECO:0000256" key="3">
    <source>
        <dbReference type="ARBA" id="ARBA00023125"/>
    </source>
</evidence>
<dbReference type="PANTHER" id="PTHR30461:SF2">
    <property type="entry name" value="SERINE RECOMBINASE PINE-RELATED"/>
    <property type="match status" value="1"/>
</dbReference>
<dbReference type="GO" id="GO:0015074">
    <property type="term" value="P:DNA integration"/>
    <property type="evidence" value="ECO:0007669"/>
    <property type="project" value="UniProtKB-KW"/>
</dbReference>
<dbReference type="InterPro" id="IPR036162">
    <property type="entry name" value="Resolvase-like_N_sf"/>
</dbReference>
<accession>A0A644WK63</accession>
<dbReference type="InterPro" id="IPR006119">
    <property type="entry name" value="Resolv_N"/>
</dbReference>
<dbReference type="Gene3D" id="3.40.50.1390">
    <property type="entry name" value="Resolvase, N-terminal catalytic domain"/>
    <property type="match status" value="1"/>
</dbReference>
<dbReference type="InterPro" id="IPR009057">
    <property type="entry name" value="Homeodomain-like_sf"/>
</dbReference>
<comment type="similarity">
    <text evidence="1">Belongs to the site-specific recombinase resolvase family.</text>
</comment>
<dbReference type="EMBL" id="VSSQ01001024">
    <property type="protein sequence ID" value="MPM04275.1"/>
    <property type="molecule type" value="Genomic_DNA"/>
</dbReference>
<dbReference type="SUPFAM" id="SSF53041">
    <property type="entry name" value="Resolvase-like"/>
    <property type="match status" value="1"/>
</dbReference>
<keyword evidence="6" id="KW-0378">Hydrolase</keyword>
<sequence>MGQIIAYARVSTDKQEFDRQVDALKSHGYDKLIQEKFTGTKRDRDGLNRLVEVVRSGDTIIVESLSRLGRNTIDILKLIDDLYTQGIAVKSLKEGIIDTSTPSGKFITGIFAQVAQLERDLTVQRVNEGLRSAKARGKVLGRPKVNSKKVEQALNYYDKDTYSINEIVKLTGVSRATLYRELKKRKSDTTQKPKGGK</sequence>
<dbReference type="InterPro" id="IPR050639">
    <property type="entry name" value="SSR_resolvase"/>
</dbReference>
<dbReference type="InterPro" id="IPR006120">
    <property type="entry name" value="Resolvase_HTH_dom"/>
</dbReference>
<dbReference type="GO" id="GO:0016787">
    <property type="term" value="F:hydrolase activity"/>
    <property type="evidence" value="ECO:0007669"/>
    <property type="project" value="UniProtKB-KW"/>
</dbReference>